<feature type="domain" description="DUF4126" evidence="2">
    <location>
        <begin position="9"/>
        <end position="176"/>
    </location>
</feature>
<feature type="transmembrane region" description="Helical" evidence="1">
    <location>
        <begin position="6"/>
        <end position="37"/>
    </location>
</feature>
<reference evidence="3" key="2">
    <citation type="submission" date="2022-01" db="EMBL/GenBank/DDBJ databases">
        <authorList>
            <person name="Rana R."/>
            <person name="Patil P.B."/>
        </authorList>
    </citation>
    <scope>NUCLEOTIDE SEQUENCE</scope>
    <source>
        <strain evidence="3">PPL560</strain>
    </source>
</reference>
<keyword evidence="5" id="KW-1185">Reference proteome</keyword>
<evidence type="ECO:0000256" key="1">
    <source>
        <dbReference type="SAM" id="Phobius"/>
    </source>
</evidence>
<evidence type="ECO:0000313" key="4">
    <source>
        <dbReference type="EMBL" id="XCI81438.1"/>
    </source>
</evidence>
<feature type="transmembrane region" description="Helical" evidence="1">
    <location>
        <begin position="159"/>
        <end position="180"/>
    </location>
</feature>
<keyword evidence="1" id="KW-1133">Transmembrane helix</keyword>
<dbReference type="Proteomes" id="UP001430647">
    <property type="component" value="Unassembled WGS sequence"/>
</dbReference>
<reference evidence="4" key="3">
    <citation type="submission" date="2023-08" db="EMBL/GenBank/DDBJ databases">
        <title>Complete genome sequence of Xanthomonas indica.</title>
        <authorList>
            <person name="Patil P.B."/>
            <person name="Rana R."/>
        </authorList>
    </citation>
    <scope>NUCLEOTIDE SEQUENCE</scope>
    <source>
        <strain evidence="4">PPL560</strain>
    </source>
</reference>
<dbReference type="RefSeq" id="WP_242084692.1">
    <property type="nucleotide sequence ID" value="NZ_CP131914.1"/>
</dbReference>
<dbReference type="InterPro" id="IPR025196">
    <property type="entry name" value="DUF4126"/>
</dbReference>
<evidence type="ECO:0000259" key="2">
    <source>
        <dbReference type="Pfam" id="PF13548"/>
    </source>
</evidence>
<keyword evidence="1" id="KW-0812">Transmembrane</keyword>
<evidence type="ECO:0000313" key="5">
    <source>
        <dbReference type="Proteomes" id="UP001430647"/>
    </source>
</evidence>
<proteinExistence type="predicted"/>
<gene>
    <name evidence="3" type="ORF">L3V74_11970</name>
    <name evidence="4" type="ORF">Q7W82_04565</name>
</gene>
<dbReference type="EMBL" id="JAKJPQ010000009">
    <property type="protein sequence ID" value="MCI2262259.1"/>
    <property type="molecule type" value="Genomic_DNA"/>
</dbReference>
<sequence length="208" mass="21552">MTDAHLFVIGILLAWLAGIRVYLTVFGVGLAGLLGWLDLPPALQATQSWWVLGTSGALALAEFFADKIPGVDSVWDLLQTLTRIPAGAFLAAATLSPDGQLGAGALATGAGVALTSHALKAGTRALLNTSPEPASNWIASLAEDSVVIAALALALAHPWLALAVVLAASVLGALLVWWTWRLLWRGMRRLLAPAAPSAAPQGTQPSRT</sequence>
<name>A0AAU8I834_9XANT</name>
<evidence type="ECO:0000313" key="3">
    <source>
        <dbReference type="EMBL" id="MCI2262259.1"/>
    </source>
</evidence>
<keyword evidence="1" id="KW-0472">Membrane</keyword>
<dbReference type="AlphaFoldDB" id="A0AAU8I834"/>
<reference evidence="3 5" key="1">
    <citation type="journal article" date="2022" name="Curr. Microbiol.">
        <title>Xanthomonas indica sp. nov., a Novel Member of Non-Pathogenic Xanthomonas Community from Healthy Rice Seeds.</title>
        <authorList>
            <person name="Rana R."/>
            <person name="Madhavan V.N."/>
            <person name="Saroha T."/>
            <person name="Bansal K."/>
            <person name="Kaur A."/>
            <person name="Sonti R.V."/>
            <person name="Patel H.K."/>
            <person name="Patil P.B."/>
        </authorList>
    </citation>
    <scope>NUCLEOTIDE SEQUENCE [LARGE SCALE GENOMIC DNA]</scope>
    <source>
        <strain evidence="3 5">PPL560</strain>
    </source>
</reference>
<organism evidence="4">
    <name type="scientific">Xanthomonas indica</name>
    <dbReference type="NCBI Taxonomy" id="2912242"/>
    <lineage>
        <taxon>Bacteria</taxon>
        <taxon>Pseudomonadati</taxon>
        <taxon>Pseudomonadota</taxon>
        <taxon>Gammaproteobacteria</taxon>
        <taxon>Lysobacterales</taxon>
        <taxon>Lysobacteraceae</taxon>
        <taxon>Xanthomonas</taxon>
    </lineage>
</organism>
<dbReference type="Pfam" id="PF13548">
    <property type="entry name" value="DUF4126"/>
    <property type="match status" value="1"/>
</dbReference>
<dbReference type="EMBL" id="CP131914">
    <property type="protein sequence ID" value="XCI81438.1"/>
    <property type="molecule type" value="Genomic_DNA"/>
</dbReference>
<accession>A0AAU8I834</accession>
<dbReference type="KEGG" id="xin:Q7W82_04565"/>
<protein>
    <submittedName>
        <fullName evidence="4">DUF4126 domain-containing protein</fullName>
    </submittedName>
</protein>